<sequence>MFNAAPAALGGSWSVDGHRGCPPPYAAPASLLQQGPVKDGRRRCGKDSAGDAPQDATPRVRSSDKASGLPSLQLARAFAPGQQAHGEAPAERAGPGAETSLGRTNTLRFPMLRQLQLRAQVRPPGGFSSGV</sequence>
<organism evidence="2 3">
    <name type="scientific">Pleurodeles waltl</name>
    <name type="common">Iberian ribbed newt</name>
    <dbReference type="NCBI Taxonomy" id="8319"/>
    <lineage>
        <taxon>Eukaryota</taxon>
        <taxon>Metazoa</taxon>
        <taxon>Chordata</taxon>
        <taxon>Craniata</taxon>
        <taxon>Vertebrata</taxon>
        <taxon>Euteleostomi</taxon>
        <taxon>Amphibia</taxon>
        <taxon>Batrachia</taxon>
        <taxon>Caudata</taxon>
        <taxon>Salamandroidea</taxon>
        <taxon>Salamandridae</taxon>
        <taxon>Pleurodelinae</taxon>
        <taxon>Pleurodeles</taxon>
    </lineage>
</organism>
<evidence type="ECO:0000313" key="3">
    <source>
        <dbReference type="Proteomes" id="UP001066276"/>
    </source>
</evidence>
<name>A0AAV7RHF4_PLEWA</name>
<reference evidence="2" key="1">
    <citation type="journal article" date="2022" name="bioRxiv">
        <title>Sequencing and chromosome-scale assembly of the giantPleurodeles waltlgenome.</title>
        <authorList>
            <person name="Brown T."/>
            <person name="Elewa A."/>
            <person name="Iarovenko S."/>
            <person name="Subramanian E."/>
            <person name="Araus A.J."/>
            <person name="Petzold A."/>
            <person name="Susuki M."/>
            <person name="Suzuki K.-i.T."/>
            <person name="Hayashi T."/>
            <person name="Toyoda A."/>
            <person name="Oliveira C."/>
            <person name="Osipova E."/>
            <person name="Leigh N.D."/>
            <person name="Simon A."/>
            <person name="Yun M.H."/>
        </authorList>
    </citation>
    <scope>NUCLEOTIDE SEQUENCE</scope>
    <source>
        <strain evidence="2">20211129_DDA</strain>
        <tissue evidence="2">Liver</tissue>
    </source>
</reference>
<evidence type="ECO:0000313" key="2">
    <source>
        <dbReference type="EMBL" id="KAJ1150288.1"/>
    </source>
</evidence>
<comment type="caution">
    <text evidence="2">The sequence shown here is derived from an EMBL/GenBank/DDBJ whole genome shotgun (WGS) entry which is preliminary data.</text>
</comment>
<keyword evidence="3" id="KW-1185">Reference proteome</keyword>
<protein>
    <submittedName>
        <fullName evidence="2">Uncharacterized protein</fullName>
    </submittedName>
</protein>
<dbReference type="AlphaFoldDB" id="A0AAV7RHF4"/>
<gene>
    <name evidence="2" type="ORF">NDU88_003083</name>
</gene>
<proteinExistence type="predicted"/>
<feature type="region of interest" description="Disordered" evidence="1">
    <location>
        <begin position="1"/>
        <end position="107"/>
    </location>
</feature>
<dbReference type="EMBL" id="JANPWB010000009">
    <property type="protein sequence ID" value="KAJ1150288.1"/>
    <property type="molecule type" value="Genomic_DNA"/>
</dbReference>
<accession>A0AAV7RHF4</accession>
<dbReference type="Proteomes" id="UP001066276">
    <property type="component" value="Chromosome 5"/>
</dbReference>
<evidence type="ECO:0000256" key="1">
    <source>
        <dbReference type="SAM" id="MobiDB-lite"/>
    </source>
</evidence>
<feature type="compositionally biased region" description="Low complexity" evidence="1">
    <location>
        <begin position="84"/>
        <end position="98"/>
    </location>
</feature>